<dbReference type="Proteomes" id="UP000789706">
    <property type="component" value="Unassembled WGS sequence"/>
</dbReference>
<dbReference type="SUPFAM" id="SSF54695">
    <property type="entry name" value="POZ domain"/>
    <property type="match status" value="1"/>
</dbReference>
<dbReference type="PROSITE" id="PS50097">
    <property type="entry name" value="BTB"/>
    <property type="match status" value="1"/>
</dbReference>
<organism evidence="2 3">
    <name type="scientific">Diversispora eburnea</name>
    <dbReference type="NCBI Taxonomy" id="1213867"/>
    <lineage>
        <taxon>Eukaryota</taxon>
        <taxon>Fungi</taxon>
        <taxon>Fungi incertae sedis</taxon>
        <taxon>Mucoromycota</taxon>
        <taxon>Glomeromycotina</taxon>
        <taxon>Glomeromycetes</taxon>
        <taxon>Diversisporales</taxon>
        <taxon>Diversisporaceae</taxon>
        <taxon>Diversispora</taxon>
    </lineage>
</organism>
<evidence type="ECO:0000313" key="3">
    <source>
        <dbReference type="Proteomes" id="UP000789706"/>
    </source>
</evidence>
<dbReference type="EMBL" id="CAJVPK010000181">
    <property type="protein sequence ID" value="CAG8468435.1"/>
    <property type="molecule type" value="Genomic_DNA"/>
</dbReference>
<reference evidence="2" key="1">
    <citation type="submission" date="2021-06" db="EMBL/GenBank/DDBJ databases">
        <authorList>
            <person name="Kallberg Y."/>
            <person name="Tangrot J."/>
            <person name="Rosling A."/>
        </authorList>
    </citation>
    <scope>NUCLEOTIDE SEQUENCE</scope>
    <source>
        <strain evidence="2">AZ414A</strain>
    </source>
</reference>
<proteinExistence type="predicted"/>
<comment type="caution">
    <text evidence="2">The sequence shown here is derived from an EMBL/GenBank/DDBJ whole genome shotgun (WGS) entry which is preliminary data.</text>
</comment>
<dbReference type="InterPro" id="IPR011333">
    <property type="entry name" value="SKP1/BTB/POZ_sf"/>
</dbReference>
<accession>A0A9N8W295</accession>
<dbReference type="InterPro" id="IPR000210">
    <property type="entry name" value="BTB/POZ_dom"/>
</dbReference>
<dbReference type="Gene3D" id="3.30.710.10">
    <property type="entry name" value="Potassium Channel Kv1.1, Chain A"/>
    <property type="match status" value="1"/>
</dbReference>
<feature type="domain" description="BTB" evidence="1">
    <location>
        <begin position="27"/>
        <end position="59"/>
    </location>
</feature>
<gene>
    <name evidence="2" type="ORF">DEBURN_LOCUS3039</name>
</gene>
<protein>
    <submittedName>
        <fullName evidence="2">8405_t:CDS:1</fullName>
    </submittedName>
</protein>
<sequence>MTSINSEYLLQELSTDLHTHLKSSNDYDVLIQVGQGLRLRNFKVHSVILRARSLYFRSIQLSQYFASDILDLIVTANEFCLPTLISCVQDHLIKNESTWLHQNLVKTLHIDIKQYTNQDFSDLKNTLEKCIPLIRFYQISAKDFYKKIRSPFKKILSEDLNENILQYHMDPESIGTNLMLPRGIHCSPLQLFSSPSSISETSDSFLFTFNFTSSPLNSSKLSRIEPCYVNRAIYLSNYNGPCFGESDLHMLNDERSWKCEIGSYKESIFNDSEFLAEDYEVFQVVYEISTNLSTSFVND</sequence>
<keyword evidence="3" id="KW-1185">Reference proteome</keyword>
<name>A0A9N8W295_9GLOM</name>
<evidence type="ECO:0000313" key="2">
    <source>
        <dbReference type="EMBL" id="CAG8468435.1"/>
    </source>
</evidence>
<dbReference type="OrthoDB" id="25620at2759"/>
<dbReference type="AlphaFoldDB" id="A0A9N8W295"/>
<evidence type="ECO:0000259" key="1">
    <source>
        <dbReference type="PROSITE" id="PS50097"/>
    </source>
</evidence>